<evidence type="ECO:0000313" key="5">
    <source>
        <dbReference type="Proteomes" id="UP000006901"/>
    </source>
</evidence>
<accession>A0A0H3C3A8</accession>
<geneLocation type="plasmid" evidence="4 5">
    <name>ZS7_cp32-3+10</name>
</geneLocation>
<evidence type="ECO:0000256" key="1">
    <source>
        <dbReference type="SAM" id="Coils"/>
    </source>
</evidence>
<reference evidence="4 5" key="1">
    <citation type="journal article" date="2011" name="J. Bacteriol.">
        <title>Whole-genome sequences of thirteen isolates of Borrelia burgdorferi.</title>
        <authorList>
            <person name="Schutzer S.E."/>
            <person name="Fraser-Liggett C.M."/>
            <person name="Casjens S.R."/>
            <person name="Qiu W.G."/>
            <person name="Dunn J.J."/>
            <person name="Mongodin E.F."/>
            <person name="Luft B.J."/>
        </authorList>
    </citation>
    <scope>NUCLEOTIDE SEQUENCE [LARGE SCALE GENOMIC DNA]</scope>
    <source>
        <strain evidence="4 5">ZS7</strain>
        <plasmid evidence="4 5">ZS7_cp32-3+10</plasmid>
    </source>
</reference>
<dbReference type="HOGENOM" id="CLU_1243352_0_0_12"/>
<dbReference type="RefSeq" id="WP_012592995.1">
    <property type="nucleotide sequence ID" value="NC_011720.1"/>
</dbReference>
<dbReference type="KEGG" id="bbz:BbuZS7_AC26"/>
<organism evidence="4 5">
    <name type="scientific">Borreliella burgdorferi (strain ZS7)</name>
    <name type="common">Borrelia burgdorferi</name>
    <dbReference type="NCBI Taxonomy" id="445985"/>
    <lineage>
        <taxon>Bacteria</taxon>
        <taxon>Pseudomonadati</taxon>
        <taxon>Spirochaetota</taxon>
        <taxon>Spirochaetia</taxon>
        <taxon>Spirochaetales</taxon>
        <taxon>Borreliaceae</taxon>
        <taxon>Borreliella</taxon>
    </lineage>
</organism>
<keyword evidence="4" id="KW-0614">Plasmid</keyword>
<dbReference type="EMBL" id="CP001202">
    <property type="protein sequence ID" value="ACK74356.1"/>
    <property type="molecule type" value="Genomic_DNA"/>
</dbReference>
<name>A0A0H3C3A8_BORBZ</name>
<evidence type="ECO:0000256" key="2">
    <source>
        <dbReference type="SAM" id="MobiDB-lite"/>
    </source>
</evidence>
<proteinExistence type="predicted"/>
<protein>
    <submittedName>
        <fullName evidence="4">BbK2.10</fullName>
    </submittedName>
</protein>
<feature type="signal peptide" evidence="3">
    <location>
        <begin position="1"/>
        <end position="22"/>
    </location>
</feature>
<feature type="region of interest" description="Disordered" evidence="2">
    <location>
        <begin position="161"/>
        <end position="209"/>
    </location>
</feature>
<keyword evidence="1" id="KW-0175">Coiled coil</keyword>
<evidence type="ECO:0000256" key="3">
    <source>
        <dbReference type="SAM" id="SignalP"/>
    </source>
</evidence>
<dbReference type="PROSITE" id="PS51257">
    <property type="entry name" value="PROKAR_LIPOPROTEIN"/>
    <property type="match status" value="1"/>
</dbReference>
<dbReference type="Proteomes" id="UP000006901">
    <property type="component" value="Plasmid ZS7_cp32-3+10"/>
</dbReference>
<keyword evidence="3" id="KW-0732">Signal</keyword>
<feature type="coiled-coil region" evidence="1">
    <location>
        <begin position="233"/>
        <end position="263"/>
    </location>
</feature>
<feature type="chain" id="PRO_5002605806" evidence="3">
    <location>
        <begin position="23"/>
        <end position="266"/>
    </location>
</feature>
<dbReference type="Gene3D" id="1.10.287.1490">
    <property type="match status" value="1"/>
</dbReference>
<evidence type="ECO:0000313" key="4">
    <source>
        <dbReference type="EMBL" id="ACK74356.1"/>
    </source>
</evidence>
<dbReference type="AlphaFoldDB" id="A0A0H3C3A8"/>
<gene>
    <name evidence="4" type="ordered locus">BbuZS7_AC26</name>
</gene>
<sequence length="266" mass="30222">MNKKMFIICAVFALIISCKNYASVEDLKRNVKEQVKGFLDTKKEELTEGIKSLGSEVSSKVGELMQADEPQGQLQHQVAQDVNNVDQEVEKLKKELEDLKKKVDGTNDKTTLETYSGYEKELEKLEEELKKKLEELKDELKDKKEDKEKLEKELKELKEKLKEKKEKRKKALEETQNKFKGYQRQVESAGGVTHGAQAKNKGGAGKQAWSEASKLGLLDRSYSTDTDTSDMSSGIIEGALQKIEEELKEIEEESKGLEQKKNKNGF</sequence>